<evidence type="ECO:0000256" key="8">
    <source>
        <dbReference type="ARBA" id="ARBA00023015"/>
    </source>
</evidence>
<dbReference type="AlphaFoldDB" id="A0A3M7R685"/>
<dbReference type="STRING" id="10195.A0A3M7R685"/>
<feature type="compositionally biased region" description="Basic residues" evidence="14">
    <location>
        <begin position="427"/>
        <end position="439"/>
    </location>
</feature>
<dbReference type="InterPro" id="IPR000566">
    <property type="entry name" value="Lipocln_cytosolic_FA-bd_dom"/>
</dbReference>
<keyword evidence="11" id="KW-0539">Nucleus</keyword>
<evidence type="ECO:0000313" key="17">
    <source>
        <dbReference type="EMBL" id="RNA19087.1"/>
    </source>
</evidence>
<evidence type="ECO:0000256" key="9">
    <source>
        <dbReference type="ARBA" id="ARBA00023121"/>
    </source>
</evidence>
<dbReference type="GO" id="GO:0035098">
    <property type="term" value="C:ESC/E(Z) complex"/>
    <property type="evidence" value="ECO:0007669"/>
    <property type="project" value="TreeGrafter"/>
</dbReference>
<dbReference type="Pfam" id="PF21358">
    <property type="entry name" value="Ezh2_MCSS"/>
    <property type="match status" value="1"/>
</dbReference>
<keyword evidence="6" id="KW-0949">S-adenosyl-L-methionine</keyword>
<dbReference type="InterPro" id="IPR026489">
    <property type="entry name" value="CXC_dom"/>
</dbReference>
<keyword evidence="7" id="KW-0156">Chromatin regulator</keyword>
<dbReference type="InterPro" id="IPR041343">
    <property type="entry name" value="PRC2_HTH_1"/>
</dbReference>
<feature type="compositionally biased region" description="Basic and acidic residues" evidence="14">
    <location>
        <begin position="321"/>
        <end position="333"/>
    </location>
</feature>
<comment type="caution">
    <text evidence="17">The sequence shown here is derived from an EMBL/GenBank/DDBJ whole genome shotgun (WGS) entry which is preliminary data.</text>
</comment>
<dbReference type="PROSITE" id="PS51633">
    <property type="entry name" value="CXC"/>
    <property type="match status" value="1"/>
</dbReference>
<feature type="domain" description="SET" evidence="15">
    <location>
        <begin position="563"/>
        <end position="678"/>
    </location>
</feature>
<evidence type="ECO:0000256" key="13">
    <source>
        <dbReference type="RuleBase" id="RU003696"/>
    </source>
</evidence>
<dbReference type="EC" id="2.1.1.356" evidence="3"/>
<keyword evidence="18" id="KW-1185">Reference proteome</keyword>
<dbReference type="GO" id="GO:0003682">
    <property type="term" value="F:chromatin binding"/>
    <property type="evidence" value="ECO:0007669"/>
    <property type="project" value="TreeGrafter"/>
</dbReference>
<evidence type="ECO:0000256" key="7">
    <source>
        <dbReference type="ARBA" id="ARBA00022853"/>
    </source>
</evidence>
<gene>
    <name evidence="17" type="ORF">BpHYR1_008112</name>
</gene>
<dbReference type="SUPFAM" id="SSF50814">
    <property type="entry name" value="Lipocalins"/>
    <property type="match status" value="1"/>
</dbReference>
<dbReference type="FunFam" id="2.170.270.10:FF:000001">
    <property type="entry name" value="Putative histone-lysine N-methyltransferase EZH2"/>
    <property type="match status" value="1"/>
</dbReference>
<evidence type="ECO:0000256" key="6">
    <source>
        <dbReference type="ARBA" id="ARBA00022691"/>
    </source>
</evidence>
<feature type="region of interest" description="Disordered" evidence="14">
    <location>
        <begin position="411"/>
        <end position="439"/>
    </location>
</feature>
<evidence type="ECO:0000256" key="1">
    <source>
        <dbReference type="ARBA" id="ARBA00004123"/>
    </source>
</evidence>
<feature type="compositionally biased region" description="Polar residues" evidence="14">
    <location>
        <begin position="219"/>
        <end position="242"/>
    </location>
</feature>
<feature type="region of interest" description="Disordered" evidence="14">
    <location>
        <begin position="307"/>
        <end position="333"/>
    </location>
</feature>
<dbReference type="Pfam" id="PF18264">
    <property type="entry name" value="preSET_CXC"/>
    <property type="match status" value="1"/>
</dbReference>
<accession>A0A3M7R685</accession>
<evidence type="ECO:0000256" key="5">
    <source>
        <dbReference type="ARBA" id="ARBA00022679"/>
    </source>
</evidence>
<dbReference type="GO" id="GO:0008289">
    <property type="term" value="F:lipid binding"/>
    <property type="evidence" value="ECO:0007669"/>
    <property type="project" value="UniProtKB-KW"/>
</dbReference>
<dbReference type="InterPro" id="IPR048358">
    <property type="entry name" value="EZH1/2_MCSS"/>
</dbReference>
<keyword evidence="9" id="KW-0446">Lipid-binding</keyword>
<dbReference type="InterPro" id="IPR045318">
    <property type="entry name" value="EZH1/2-like"/>
</dbReference>
<evidence type="ECO:0000256" key="12">
    <source>
        <dbReference type="ARBA" id="ARBA00048568"/>
    </source>
</evidence>
<keyword evidence="4 17" id="KW-0489">Methyltransferase</keyword>
<dbReference type="FunFam" id="2.40.128.20:FF:000001">
    <property type="entry name" value="Fatty acid-binding protein, adipocyte"/>
    <property type="match status" value="1"/>
</dbReference>
<dbReference type="Proteomes" id="UP000276133">
    <property type="component" value="Unassembled WGS sequence"/>
</dbReference>
<reference evidence="17 18" key="1">
    <citation type="journal article" date="2018" name="Sci. Rep.">
        <title>Genomic signatures of local adaptation to the degree of environmental predictability in rotifers.</title>
        <authorList>
            <person name="Franch-Gras L."/>
            <person name="Hahn C."/>
            <person name="Garcia-Roger E.M."/>
            <person name="Carmona M.J."/>
            <person name="Serra M."/>
            <person name="Gomez A."/>
        </authorList>
    </citation>
    <scope>NUCLEOTIDE SEQUENCE [LARGE SCALE GENOMIC DNA]</scope>
    <source>
        <strain evidence="17">HYR1</strain>
    </source>
</reference>
<dbReference type="Pfam" id="PF00061">
    <property type="entry name" value="Lipocalin"/>
    <property type="match status" value="1"/>
</dbReference>
<evidence type="ECO:0000259" key="16">
    <source>
        <dbReference type="PROSITE" id="PS51633"/>
    </source>
</evidence>
<dbReference type="CDD" id="cd00742">
    <property type="entry name" value="FABP"/>
    <property type="match status" value="1"/>
</dbReference>
<dbReference type="Pfam" id="PF00856">
    <property type="entry name" value="SET"/>
    <property type="match status" value="1"/>
</dbReference>
<dbReference type="GO" id="GO:0032259">
    <property type="term" value="P:methylation"/>
    <property type="evidence" value="ECO:0007669"/>
    <property type="project" value="UniProtKB-KW"/>
</dbReference>
<evidence type="ECO:0000259" key="15">
    <source>
        <dbReference type="PROSITE" id="PS50280"/>
    </source>
</evidence>
<dbReference type="SUPFAM" id="SSF82199">
    <property type="entry name" value="SET domain"/>
    <property type="match status" value="1"/>
</dbReference>
<dbReference type="Gene3D" id="2.40.128.20">
    <property type="match status" value="1"/>
</dbReference>
<evidence type="ECO:0000313" key="18">
    <source>
        <dbReference type="Proteomes" id="UP000276133"/>
    </source>
</evidence>
<dbReference type="PROSITE" id="PS50280">
    <property type="entry name" value="SET"/>
    <property type="match status" value="1"/>
</dbReference>
<dbReference type="InterPro" id="IPR001214">
    <property type="entry name" value="SET_dom"/>
</dbReference>
<dbReference type="SMART" id="SM01114">
    <property type="entry name" value="CXC"/>
    <property type="match status" value="1"/>
</dbReference>
<evidence type="ECO:0000256" key="10">
    <source>
        <dbReference type="ARBA" id="ARBA00023163"/>
    </source>
</evidence>
<evidence type="ECO:0000256" key="3">
    <source>
        <dbReference type="ARBA" id="ARBA00012186"/>
    </source>
</evidence>
<dbReference type="SMART" id="SM00317">
    <property type="entry name" value="SET"/>
    <property type="match status" value="1"/>
</dbReference>
<dbReference type="InterPro" id="IPR041355">
    <property type="entry name" value="Pre-SET_CXC"/>
</dbReference>
<dbReference type="PANTHER" id="PTHR45747">
    <property type="entry name" value="HISTONE-LYSINE N-METHYLTRANSFERASE E(Z)"/>
    <property type="match status" value="1"/>
</dbReference>
<dbReference type="InterPro" id="IPR000463">
    <property type="entry name" value="Fatty_acid-bd"/>
</dbReference>
<evidence type="ECO:0000256" key="14">
    <source>
        <dbReference type="SAM" id="MobiDB-lite"/>
    </source>
</evidence>
<dbReference type="InterPro" id="IPR046341">
    <property type="entry name" value="SET_dom_sf"/>
</dbReference>
<proteinExistence type="inferred from homology"/>
<name>A0A3M7R685_BRAPC</name>
<dbReference type="GO" id="GO:0140951">
    <property type="term" value="F:histone H3K27 trimethyltransferase activity"/>
    <property type="evidence" value="ECO:0007669"/>
    <property type="project" value="UniProtKB-EC"/>
</dbReference>
<dbReference type="OrthoDB" id="6141102at2759"/>
<keyword evidence="13" id="KW-0813">Transport</keyword>
<keyword evidence="8" id="KW-0805">Transcription regulation</keyword>
<comment type="subcellular location">
    <subcellularLocation>
        <location evidence="1">Nucleus</location>
    </subcellularLocation>
</comment>
<sequence>MNENKNLIKYWNSKVKIEYEKICKTFKQKNSKEIKKCHAENFNLVDELLTEFKQKDKSSFLDIFDLDTKIKNIKQHSNKNVDEALFKRKIEINGKIFTRRCRIMPYIEPIPTLYAWAPLQKNILVDDEAVLPNIPYVDDETSPIDEDFINELVDNYDEKVHGEVGGYLNDLMLVDLINALKKYQSAPSSGQIDSIIFERISDLFPDKGNALEIKEKYRNLTQPSKPKQSSECTPNIDQPDAKQNTNANREQIMHSFHTLFCRRCFKYDCFIHRYKQPLPTNTDGSKNRDNIPIENKSCSQDCYLANQDPNDSPRYARNKRKLTDNENCEKSPKRSQKIEVGCEIKSEPKIRVDSKQIWSYSETALYKVLSPTLRYNSCLLAKAIRSKSCQQIYDYIIQNDESAHLNSGDTKMVTQVESSHEPEKTSRRSSKKSKKTRSIKSHFMARKLHQEVNGDGEDHEADSAWVNNYFPCDHPGEPCNDKCRCVQNRNFCEKFCQCSPDCINRFRGCKCKSQCNSKHCPCFLAVRECDPDLCTGCGSNNFKSKNLPYGSCVNVAIQRGLRKHLLLAPSEVAGWGIFLKEKALKNDFIAEYCGEVITQDEADLRGKIYDRHKCSYLFNLNNDFVVDAKRKGNKIRFANHSVNPNCYAKVMLVNGDHRIGIFAKRDIDAGEELFFDYRYGPTEQLKFVGIERPPLNYNIEAFQVILLTNLLKKKNYVELKLESCLKQIIRLRKKKKFFCCKMAALNGTWVLEKSENFEDFMKELGVGLILRKVGNTVTPTLIISNDGNKWSIKMRSTFKNTDDSFTLGEEFDDETTDGRKIKCLFNLDGDKLICEQRDRKTRALQVTAVRSIDENGRMVEVLTCKNVVAKRYFKRVE</sequence>
<feature type="region of interest" description="Disordered" evidence="14">
    <location>
        <begin position="218"/>
        <end position="242"/>
    </location>
</feature>
<keyword evidence="10" id="KW-0804">Transcription</keyword>
<dbReference type="PRINTS" id="PR00178">
    <property type="entry name" value="FATTYACIDBP"/>
</dbReference>
<keyword evidence="5 17" id="KW-0808">Transferase</keyword>
<dbReference type="InterPro" id="IPR033467">
    <property type="entry name" value="Tesmin/TSO1-like_CXC"/>
</dbReference>
<comment type="catalytic activity">
    <reaction evidence="12">
        <text>L-lysyl(27)-[histone H3] + 3 S-adenosyl-L-methionine = N(6),N(6),N(6)-trimethyl-L-lysyl(27)-[histone H3] + 3 S-adenosyl-L-homocysteine + 3 H(+)</text>
        <dbReference type="Rhea" id="RHEA:60292"/>
        <dbReference type="Rhea" id="RHEA-COMP:15535"/>
        <dbReference type="Rhea" id="RHEA-COMP:15548"/>
        <dbReference type="ChEBI" id="CHEBI:15378"/>
        <dbReference type="ChEBI" id="CHEBI:29969"/>
        <dbReference type="ChEBI" id="CHEBI:57856"/>
        <dbReference type="ChEBI" id="CHEBI:59789"/>
        <dbReference type="ChEBI" id="CHEBI:61961"/>
        <dbReference type="EC" id="2.1.1.356"/>
    </reaction>
</comment>
<feature type="domain" description="CXC" evidence="16">
    <location>
        <begin position="445"/>
        <end position="556"/>
    </location>
</feature>
<dbReference type="GO" id="GO:0031507">
    <property type="term" value="P:heterochromatin formation"/>
    <property type="evidence" value="ECO:0007669"/>
    <property type="project" value="TreeGrafter"/>
</dbReference>
<evidence type="ECO:0000256" key="2">
    <source>
        <dbReference type="ARBA" id="ARBA00008390"/>
    </source>
</evidence>
<dbReference type="Pfam" id="PF18118">
    <property type="entry name" value="PRC2_HTH_1"/>
    <property type="match status" value="1"/>
</dbReference>
<evidence type="ECO:0000256" key="11">
    <source>
        <dbReference type="ARBA" id="ARBA00023242"/>
    </source>
</evidence>
<dbReference type="CDD" id="cd10519">
    <property type="entry name" value="SET_EZH"/>
    <property type="match status" value="1"/>
</dbReference>
<organism evidence="17 18">
    <name type="scientific">Brachionus plicatilis</name>
    <name type="common">Marine rotifer</name>
    <name type="synonym">Brachionus muelleri</name>
    <dbReference type="NCBI Taxonomy" id="10195"/>
    <lineage>
        <taxon>Eukaryota</taxon>
        <taxon>Metazoa</taxon>
        <taxon>Spiralia</taxon>
        <taxon>Gnathifera</taxon>
        <taxon>Rotifera</taxon>
        <taxon>Eurotatoria</taxon>
        <taxon>Monogononta</taxon>
        <taxon>Pseudotrocha</taxon>
        <taxon>Ploima</taxon>
        <taxon>Brachionidae</taxon>
        <taxon>Brachionus</taxon>
    </lineage>
</organism>
<dbReference type="Gene3D" id="2.170.270.10">
    <property type="entry name" value="SET domain"/>
    <property type="match status" value="1"/>
</dbReference>
<protein>
    <recommendedName>
        <fullName evidence="3">[histone H3]-lysine(27) N-trimethyltransferase</fullName>
        <ecNumber evidence="3">2.1.1.356</ecNumber>
    </recommendedName>
</protein>
<dbReference type="PROSITE" id="PS00214">
    <property type="entry name" value="FABP"/>
    <property type="match status" value="1"/>
</dbReference>
<dbReference type="PANTHER" id="PTHR45747:SF4">
    <property type="entry name" value="HISTONE-LYSINE N-METHYLTRANSFERASE E(Z)"/>
    <property type="match status" value="1"/>
</dbReference>
<evidence type="ECO:0000256" key="4">
    <source>
        <dbReference type="ARBA" id="ARBA00022603"/>
    </source>
</evidence>
<dbReference type="InterPro" id="IPR012674">
    <property type="entry name" value="Calycin"/>
</dbReference>
<dbReference type="EMBL" id="REGN01004104">
    <property type="protein sequence ID" value="RNA19087.1"/>
    <property type="molecule type" value="Genomic_DNA"/>
</dbReference>
<comment type="similarity">
    <text evidence="2 13">Belongs to the calycin superfamily. Fatty-acid binding protein (FABP) family.</text>
</comment>